<evidence type="ECO:0000256" key="2">
    <source>
        <dbReference type="ARBA" id="ARBA00022516"/>
    </source>
</evidence>
<keyword evidence="3 4" id="KW-0443">Lipid metabolism</keyword>
<proteinExistence type="inferred from homology"/>
<feature type="domain" description="Fatty acyl-CoA reductase C-terminal" evidence="5">
    <location>
        <begin position="404"/>
        <end position="494"/>
    </location>
</feature>
<dbReference type="Pfam" id="PF03015">
    <property type="entry name" value="Sterile"/>
    <property type="match status" value="1"/>
</dbReference>
<keyword evidence="4" id="KW-0560">Oxidoreductase</keyword>
<dbReference type="PANTHER" id="PTHR11011">
    <property type="entry name" value="MALE STERILITY PROTEIN 2-RELATED"/>
    <property type="match status" value="1"/>
</dbReference>
<dbReference type="PANTHER" id="PTHR11011:SF105">
    <property type="entry name" value="FATTY ACYL-COA REDUCTASE"/>
    <property type="match status" value="1"/>
</dbReference>
<dbReference type="InterPro" id="IPR013120">
    <property type="entry name" value="FAR_NAD-bd"/>
</dbReference>
<comment type="similarity">
    <text evidence="1 4">Belongs to the fatty acyl-CoA reductase family.</text>
</comment>
<evidence type="ECO:0000259" key="6">
    <source>
        <dbReference type="Pfam" id="PF07993"/>
    </source>
</evidence>
<dbReference type="EMBL" id="JBJXBP010000001">
    <property type="protein sequence ID" value="KAL3850316.1"/>
    <property type="molecule type" value="Genomic_DNA"/>
</dbReference>
<evidence type="ECO:0000256" key="4">
    <source>
        <dbReference type="RuleBase" id="RU363097"/>
    </source>
</evidence>
<dbReference type="Gene3D" id="3.40.50.720">
    <property type="entry name" value="NAD(P)-binding Rossmann-like Domain"/>
    <property type="match status" value="1"/>
</dbReference>
<feature type="domain" description="Thioester reductase (TE)" evidence="6">
    <location>
        <begin position="17"/>
        <end position="322"/>
    </location>
</feature>
<evidence type="ECO:0000313" key="8">
    <source>
        <dbReference type="Proteomes" id="UP001634393"/>
    </source>
</evidence>
<evidence type="ECO:0000259" key="5">
    <source>
        <dbReference type="Pfam" id="PF03015"/>
    </source>
</evidence>
<protein>
    <recommendedName>
        <fullName evidence="4">Fatty acyl-CoA reductase</fullName>
        <ecNumber evidence="4">1.2.1.84</ecNumber>
    </recommendedName>
</protein>
<dbReference type="EC" id="1.2.1.84" evidence="4"/>
<evidence type="ECO:0000313" key="7">
    <source>
        <dbReference type="EMBL" id="KAL3850316.1"/>
    </source>
</evidence>
<dbReference type="GO" id="GO:0006629">
    <property type="term" value="P:lipid metabolic process"/>
    <property type="evidence" value="ECO:0007669"/>
    <property type="project" value="UniProtKB-KW"/>
</dbReference>
<evidence type="ECO:0000256" key="3">
    <source>
        <dbReference type="ARBA" id="ARBA00023098"/>
    </source>
</evidence>
<dbReference type="InterPro" id="IPR036291">
    <property type="entry name" value="NAD(P)-bd_dom_sf"/>
</dbReference>
<sequence>MEDSKIATYFEGKTIFITGATGFLAKVFLEKILRVQPKVKKLFLLLRSTTKKSIEQRLSEEVFGTELFRVVREKSGGADELTSFLSTKVIPVSGDVSLENLGILDLDLRDEICRQVDIIVNSAATTKFDERYDVALGINAFGTVHVEQFARKCTNVEMLLHVSTAYVNGNRGGLIPEKPFQMGETLPGAKISYLDINTEKKIVDEKLKELQILNATDKEITRTMKDLGIQRAMLHGWPNTYVFTKAIGEMLLEKFKEKAKVVILRPTIITSTYNEPFPGWIEGIRTVDSIFVAYGKGKLDVFVGDPESILDMIPGDMVVNCMLAAIAYSNNKKSGGDLLVYHVGSSLRNPLTYDDMKWIMHRYLSKFPFLDNRGKPIKVGPPTILDTMASFHNYVAIRYMPFLKTLRLVNMLFCNHFESLYSNASRRINHAVRLAELYKPYVFSEAIFDDANTENLRRECNMDMNALNFDPKCIKWEEYFMNTHFFGITKYVLK</sequence>
<keyword evidence="2 4" id="KW-0444">Lipid biosynthesis</keyword>
<keyword evidence="4" id="KW-0521">NADP</keyword>
<comment type="function">
    <text evidence="4">Catalyzes the reduction of fatty acyl-CoA to fatty alcohols.</text>
</comment>
<evidence type="ECO:0000256" key="1">
    <source>
        <dbReference type="ARBA" id="ARBA00005928"/>
    </source>
</evidence>
<accession>A0ABD3UMW2</accession>
<organism evidence="7 8">
    <name type="scientific">Penstemon smallii</name>
    <dbReference type="NCBI Taxonomy" id="265156"/>
    <lineage>
        <taxon>Eukaryota</taxon>
        <taxon>Viridiplantae</taxon>
        <taxon>Streptophyta</taxon>
        <taxon>Embryophyta</taxon>
        <taxon>Tracheophyta</taxon>
        <taxon>Spermatophyta</taxon>
        <taxon>Magnoliopsida</taxon>
        <taxon>eudicotyledons</taxon>
        <taxon>Gunneridae</taxon>
        <taxon>Pentapetalae</taxon>
        <taxon>asterids</taxon>
        <taxon>lamiids</taxon>
        <taxon>Lamiales</taxon>
        <taxon>Plantaginaceae</taxon>
        <taxon>Cheloneae</taxon>
        <taxon>Penstemon</taxon>
    </lineage>
</organism>
<dbReference type="Pfam" id="PF07993">
    <property type="entry name" value="NAD_binding_4"/>
    <property type="match status" value="1"/>
</dbReference>
<name>A0ABD3UMW2_9LAMI</name>
<reference evidence="7 8" key="1">
    <citation type="submission" date="2024-12" db="EMBL/GenBank/DDBJ databases">
        <title>The unique morphological basis and parallel evolutionary history of personate flowers in Penstemon.</title>
        <authorList>
            <person name="Depatie T.H."/>
            <person name="Wessinger C.A."/>
        </authorList>
    </citation>
    <scope>NUCLEOTIDE SEQUENCE [LARGE SCALE GENOMIC DNA]</scope>
    <source>
        <strain evidence="7">WTNN_2</strain>
        <tissue evidence="7">Leaf</tissue>
    </source>
</reference>
<gene>
    <name evidence="7" type="ORF">ACJIZ3_012198</name>
</gene>
<dbReference type="AlphaFoldDB" id="A0ABD3UMW2"/>
<dbReference type="InterPro" id="IPR026055">
    <property type="entry name" value="FAR"/>
</dbReference>
<dbReference type="GO" id="GO:0102965">
    <property type="term" value="F:alcohol-forming long-chain fatty acyl-CoA reductase activity"/>
    <property type="evidence" value="ECO:0007669"/>
    <property type="project" value="UniProtKB-EC"/>
</dbReference>
<dbReference type="CDD" id="cd09071">
    <property type="entry name" value="FAR_C"/>
    <property type="match status" value="1"/>
</dbReference>
<dbReference type="InterPro" id="IPR033640">
    <property type="entry name" value="FAR_C"/>
</dbReference>
<keyword evidence="8" id="KW-1185">Reference proteome</keyword>
<dbReference type="SUPFAM" id="SSF51735">
    <property type="entry name" value="NAD(P)-binding Rossmann-fold domains"/>
    <property type="match status" value="1"/>
</dbReference>
<dbReference type="Proteomes" id="UP001634393">
    <property type="component" value="Unassembled WGS sequence"/>
</dbReference>
<dbReference type="CDD" id="cd05236">
    <property type="entry name" value="FAR-N_SDR_e"/>
    <property type="match status" value="1"/>
</dbReference>
<comment type="caution">
    <text evidence="7">The sequence shown here is derived from an EMBL/GenBank/DDBJ whole genome shotgun (WGS) entry which is preliminary data.</text>
</comment>
<comment type="catalytic activity">
    <reaction evidence="4">
        <text>a long-chain fatty acyl-CoA + 2 NADPH + 2 H(+) = a long-chain primary fatty alcohol + 2 NADP(+) + CoA</text>
        <dbReference type="Rhea" id="RHEA:52716"/>
        <dbReference type="ChEBI" id="CHEBI:15378"/>
        <dbReference type="ChEBI" id="CHEBI:57287"/>
        <dbReference type="ChEBI" id="CHEBI:57783"/>
        <dbReference type="ChEBI" id="CHEBI:58349"/>
        <dbReference type="ChEBI" id="CHEBI:77396"/>
        <dbReference type="ChEBI" id="CHEBI:83139"/>
        <dbReference type="EC" id="1.2.1.84"/>
    </reaction>
</comment>